<keyword evidence="9 13" id="KW-0472">Membrane</keyword>
<keyword evidence="16" id="KW-1185">Reference proteome</keyword>
<evidence type="ECO:0000256" key="12">
    <source>
        <dbReference type="ARBA" id="ARBA00044774"/>
    </source>
</evidence>
<keyword evidence="6 13" id="KW-1133">Transmembrane helix</keyword>
<dbReference type="InterPro" id="IPR035906">
    <property type="entry name" value="MetI-like_sf"/>
</dbReference>
<name>A0ABZ2EUV8_9FIRM</name>
<dbReference type="CDD" id="cd06261">
    <property type="entry name" value="TM_PBP2"/>
    <property type="match status" value="1"/>
</dbReference>
<sequence length="318" mass="35598">MGVVYIRKYIVRRLLQLIPILIGITLLSFALMQTSKTDAVDLLYQDAGNVASEEVKEEMRKDLGLDKPFLVQYITWLGNVLKGDMGVSYVMKKPVFTEFMKRLPNTIALTISSILVTLIISVPLGILSAVKQNKLTDYIIRFLSFIGNSLPGFFLSLILIYIFSLKLNLLPVMGNNGLQSLILPTLTLSTAMSAKYTRQIRATVLEELSKDYVLGLRSRGIKENHILYVNILKVALLTVVTLLGLSIGSLLGGTAIVESIFMWDGVGKLAVDAIKMMDYPIIQAYVIWMAVIFVVINLITDILYNYLDPRIRIGKDVW</sequence>
<evidence type="ECO:0000313" key="15">
    <source>
        <dbReference type="EMBL" id="WWD83701.1"/>
    </source>
</evidence>
<keyword evidence="7" id="KW-0406">Ion transport</keyword>
<evidence type="ECO:0000256" key="9">
    <source>
        <dbReference type="ARBA" id="ARBA00023136"/>
    </source>
</evidence>
<dbReference type="PANTHER" id="PTHR43163:SF6">
    <property type="entry name" value="DIPEPTIDE TRANSPORT SYSTEM PERMEASE PROTEIN DPPB-RELATED"/>
    <property type="match status" value="1"/>
</dbReference>
<keyword evidence="5 13" id="KW-0812">Transmembrane</keyword>
<dbReference type="InterPro" id="IPR045621">
    <property type="entry name" value="BPD_transp_1_N"/>
</dbReference>
<proteinExistence type="inferred from homology"/>
<evidence type="ECO:0000256" key="13">
    <source>
        <dbReference type="RuleBase" id="RU363032"/>
    </source>
</evidence>
<dbReference type="PANTHER" id="PTHR43163">
    <property type="entry name" value="DIPEPTIDE TRANSPORT SYSTEM PERMEASE PROTEIN DPPB-RELATED"/>
    <property type="match status" value="1"/>
</dbReference>
<dbReference type="Pfam" id="PF00528">
    <property type="entry name" value="BPD_transp_1"/>
    <property type="match status" value="1"/>
</dbReference>
<dbReference type="EMBL" id="CP117523">
    <property type="protein sequence ID" value="WWD83701.1"/>
    <property type="molecule type" value="Genomic_DNA"/>
</dbReference>
<feature type="transmembrane region" description="Helical" evidence="13">
    <location>
        <begin position="14"/>
        <end position="32"/>
    </location>
</feature>
<feature type="transmembrane region" description="Helical" evidence="13">
    <location>
        <begin position="176"/>
        <end position="194"/>
    </location>
</feature>
<evidence type="ECO:0000256" key="8">
    <source>
        <dbReference type="ARBA" id="ARBA00023112"/>
    </source>
</evidence>
<evidence type="ECO:0000256" key="6">
    <source>
        <dbReference type="ARBA" id="ARBA00022989"/>
    </source>
</evidence>
<dbReference type="PROSITE" id="PS50928">
    <property type="entry name" value="ABC_TM1"/>
    <property type="match status" value="1"/>
</dbReference>
<reference evidence="15 16" key="1">
    <citation type="journal article" date="2023" name="PLoS ONE">
        <title>Genome-based metabolic and phylogenomic analysis of three Terrisporobacter species.</title>
        <authorList>
            <person name="Boer T."/>
            <person name="Bengelsdorf F.R."/>
            <person name="Bomeke M."/>
            <person name="Daniel R."/>
            <person name="Poehlein A."/>
        </authorList>
    </citation>
    <scope>NUCLEOTIDE SEQUENCE [LARGE SCALE GENOMIC DNA]</scope>
    <source>
        <strain evidence="15 16">DSM 1288</strain>
    </source>
</reference>
<dbReference type="InterPro" id="IPR050045">
    <property type="entry name" value="Opp2B"/>
</dbReference>
<evidence type="ECO:0000256" key="3">
    <source>
        <dbReference type="ARBA" id="ARBA00022475"/>
    </source>
</evidence>
<comment type="similarity">
    <text evidence="10">Belongs to the binding-protein-dependent transport system permease family. OppBC subfamily.</text>
</comment>
<feature type="transmembrane region" description="Helical" evidence="13">
    <location>
        <begin position="107"/>
        <end position="130"/>
    </location>
</feature>
<evidence type="ECO:0000256" key="10">
    <source>
        <dbReference type="ARBA" id="ARBA00024202"/>
    </source>
</evidence>
<evidence type="ECO:0000313" key="16">
    <source>
        <dbReference type="Proteomes" id="UP001348492"/>
    </source>
</evidence>
<dbReference type="SUPFAM" id="SSF161098">
    <property type="entry name" value="MetI-like"/>
    <property type="match status" value="1"/>
</dbReference>
<dbReference type="Pfam" id="PF19300">
    <property type="entry name" value="BPD_transp_1_N"/>
    <property type="match status" value="1"/>
</dbReference>
<dbReference type="Proteomes" id="UP001348492">
    <property type="component" value="Chromosome"/>
</dbReference>
<dbReference type="Gene3D" id="1.10.3720.10">
    <property type="entry name" value="MetI-like"/>
    <property type="match status" value="1"/>
</dbReference>
<evidence type="ECO:0000256" key="7">
    <source>
        <dbReference type="ARBA" id="ARBA00023065"/>
    </source>
</evidence>
<comment type="subunit">
    <text evidence="11">The complex is composed of two ATP-binding proteins (NikD and NikE), two transmembrane proteins (NikB and NikC) and a solute-binding protein (NikA).</text>
</comment>
<feature type="transmembrane region" description="Helical" evidence="13">
    <location>
        <begin position="227"/>
        <end position="251"/>
    </location>
</feature>
<evidence type="ECO:0000256" key="2">
    <source>
        <dbReference type="ARBA" id="ARBA00022448"/>
    </source>
</evidence>
<keyword evidence="2 13" id="KW-0813">Transport</keyword>
<keyword evidence="3" id="KW-1003">Cell membrane</keyword>
<feature type="domain" description="ABC transmembrane type-1" evidence="14">
    <location>
        <begin position="103"/>
        <end position="304"/>
    </location>
</feature>
<feature type="transmembrane region" description="Helical" evidence="13">
    <location>
        <begin position="142"/>
        <end position="164"/>
    </location>
</feature>
<comment type="subcellular location">
    <subcellularLocation>
        <location evidence="1 13">Cell membrane</location>
        <topology evidence="1 13">Multi-pass membrane protein</topology>
    </subcellularLocation>
</comment>
<evidence type="ECO:0000259" key="14">
    <source>
        <dbReference type="PROSITE" id="PS50928"/>
    </source>
</evidence>
<dbReference type="InterPro" id="IPR000515">
    <property type="entry name" value="MetI-like"/>
</dbReference>
<protein>
    <recommendedName>
        <fullName evidence="12">Nickel import system permease protein NikB</fullName>
    </recommendedName>
</protein>
<keyword evidence="4" id="KW-0533">Nickel</keyword>
<gene>
    <name evidence="15" type="primary">nikB_1</name>
    <name evidence="15" type="ORF">TEGL_21150</name>
</gene>
<accession>A0ABZ2EUV8</accession>
<evidence type="ECO:0000256" key="5">
    <source>
        <dbReference type="ARBA" id="ARBA00022692"/>
    </source>
</evidence>
<dbReference type="NCBIfam" id="NF045470">
    <property type="entry name" value="Opp2B"/>
    <property type="match status" value="1"/>
</dbReference>
<evidence type="ECO:0000256" key="1">
    <source>
        <dbReference type="ARBA" id="ARBA00004651"/>
    </source>
</evidence>
<evidence type="ECO:0000256" key="11">
    <source>
        <dbReference type="ARBA" id="ARBA00038669"/>
    </source>
</evidence>
<keyword evidence="8" id="KW-0921">Nickel transport</keyword>
<evidence type="ECO:0000256" key="4">
    <source>
        <dbReference type="ARBA" id="ARBA00022596"/>
    </source>
</evidence>
<feature type="transmembrane region" description="Helical" evidence="13">
    <location>
        <begin position="285"/>
        <end position="307"/>
    </location>
</feature>
<organism evidence="15 16">
    <name type="scientific">Terrisporobacter glycolicus ATCC 14880 = DSM 1288</name>
    <dbReference type="NCBI Taxonomy" id="1121315"/>
    <lineage>
        <taxon>Bacteria</taxon>
        <taxon>Bacillati</taxon>
        <taxon>Bacillota</taxon>
        <taxon>Clostridia</taxon>
        <taxon>Peptostreptococcales</taxon>
        <taxon>Peptostreptococcaceae</taxon>
        <taxon>Terrisporobacter</taxon>
    </lineage>
</organism>